<dbReference type="KEGG" id="pgut:117676183"/>
<dbReference type="InParanoid" id="A0A6P9D6S6"/>
<dbReference type="OMA" id="MHEFIIR"/>
<dbReference type="Pfam" id="PF00612">
    <property type="entry name" value="IQ"/>
    <property type="match status" value="1"/>
</dbReference>
<proteinExistence type="predicted"/>
<dbReference type="Pfam" id="PF24923">
    <property type="entry name" value="ATP-grasp_IQCH"/>
    <property type="match status" value="1"/>
</dbReference>
<protein>
    <submittedName>
        <fullName evidence="5">IQ domain-containing protein H isoform X1</fullName>
    </submittedName>
</protein>
<accession>A0A6P9D6S6</accession>
<dbReference type="RefSeq" id="XP_034291357.1">
    <property type="nucleotide sequence ID" value="XM_034435466.1"/>
</dbReference>
<feature type="region of interest" description="Disordered" evidence="2">
    <location>
        <begin position="267"/>
        <end position="302"/>
    </location>
</feature>
<dbReference type="PANTHER" id="PTHR14465">
    <property type="entry name" value="IQ DOMAIN-CONTAINING PROTEIN H"/>
    <property type="match status" value="1"/>
</dbReference>
<keyword evidence="4" id="KW-1185">Reference proteome</keyword>
<dbReference type="Proteomes" id="UP001652622">
    <property type="component" value="Unplaced"/>
</dbReference>
<dbReference type="SMART" id="SM00015">
    <property type="entry name" value="IQ"/>
    <property type="match status" value="1"/>
</dbReference>
<keyword evidence="1" id="KW-0175">Coiled coil</keyword>
<dbReference type="CDD" id="cd23767">
    <property type="entry name" value="IQCD"/>
    <property type="match status" value="1"/>
</dbReference>
<dbReference type="OrthoDB" id="9047497at2759"/>
<evidence type="ECO:0000259" key="3">
    <source>
        <dbReference type="Pfam" id="PF24923"/>
    </source>
</evidence>
<dbReference type="PROSITE" id="PS50096">
    <property type="entry name" value="IQ"/>
    <property type="match status" value="1"/>
</dbReference>
<dbReference type="GeneID" id="117676183"/>
<dbReference type="InterPro" id="IPR000048">
    <property type="entry name" value="IQ_motif_EF-hand-BS"/>
</dbReference>
<dbReference type="CTD" id="64799"/>
<dbReference type="InterPro" id="IPR056855">
    <property type="entry name" value="ATP-grasp_IQCH"/>
</dbReference>
<feature type="compositionally biased region" description="Basic and acidic residues" evidence="2">
    <location>
        <begin position="283"/>
        <end position="293"/>
    </location>
</feature>
<dbReference type="AlphaFoldDB" id="A0A6P9D6S6"/>
<evidence type="ECO:0000256" key="1">
    <source>
        <dbReference type="SAM" id="Coils"/>
    </source>
</evidence>
<feature type="domain" description="IQCH-like ATP-grasp" evidence="3">
    <location>
        <begin position="685"/>
        <end position="950"/>
    </location>
</feature>
<sequence length="1105" mass="123994">MAGVAGPGVELGCVLVQVQEDLQQLKEQLRGFSHDWETADTDVLESVVEKAENRLRKHAENYLNAVNRSVLTIFPADDAKPSSRQISKWGIPLEPPQKEISFPKMPVMAPPGSAALPPASSLGSKHKLSMMMKILCDPKHIYHRSIVNQNYGVSLPLVNRRKTACAPTQKIAKGVTVSNLSIAPPASYFSNIRSAVPISEKDAGKGILNLIERGLIPRAARITLEKPPILPKPVPLHEFQTKYKKVDAGFQSRFICAIEGARQSEKVEAAPLPSQKPTQVSEHPAEGGKEKKGTKGSIAPPPSCISVISSKKLKQQQLLQAMRLRESAASSVCLAKTPEAIPPETFKKVAFEFEIPVCKGVLDYAASDLVQFKQYCCLLWGSVFSFLQQVEVLMKEYAIPLAIVMGKKVMDLVPDFELNQRATREEILSVLKNVSTVQKFLKQPGRRYKGQNGTEKAAIKIQATWKCYKLRKSYIGFRHRQWASGIIAISWLIHVHLQRVRKTLKESRQKHLENFHLRTKHLAANWNRIRSSRRTIIHIPSLGYKQSLREADPDFAVHQGSQFGRLCEIKDPNVDVIYICPLELSEELLRYYNKLLGLQPAVRSGNPEDIGDLQDRFKILTPEAINSFPNRPMSLASFLKYSPKILKRVRNLVQGKEAYIVGGLLNQDDLEVADVLDLPILGSDPEVAHLYSTKSGNKRVFDAAGVPVPPGQYDIYSRHQMIEALSQLIIDNPEVQRWVFKMDNEFGGNGTAFCDIAKHLKCYAWILKEHHRYGPEMWNKRWAHEPALVKLSQELPGLLAQHAQAVNEKRFPTWGKFLQTFVSQGGVVEAFPPSDSITSLTVDMLIEPTGEVTMVSCGDQFHAEGPLRSSGTTLPQASVEPKRLHLLCSKIGEACKSRGVVGYFSIDFVTFIHPQSLRQQVWATDLDLRYSDHLAMTRVALYVTEGTFDCASSRFQVHLPSKKPPVQKEQTRSTSLVSRYVLMSSSIKNDNLSLIYYNVFLQMCKAHGIGYDVRLKEGTVFILFEDKKRNTFGMITIGEHLQGVLMTFAQHLFIIYQELSAPNMHAETNFKGAIQDIERILGVTEQNKLKFEEKKEASKAKTSKK</sequence>
<feature type="coiled-coil region" evidence="1">
    <location>
        <begin position="15"/>
        <end position="68"/>
    </location>
</feature>
<evidence type="ECO:0000313" key="4">
    <source>
        <dbReference type="Proteomes" id="UP001652622"/>
    </source>
</evidence>
<dbReference type="PANTHER" id="PTHR14465:SF0">
    <property type="entry name" value="IQ DOMAIN-CONTAINING PROTEIN H"/>
    <property type="match status" value="1"/>
</dbReference>
<name>A0A6P9D6S6_PANGU</name>
<evidence type="ECO:0000256" key="2">
    <source>
        <dbReference type="SAM" id="MobiDB-lite"/>
    </source>
</evidence>
<reference evidence="5" key="1">
    <citation type="submission" date="2025-08" db="UniProtKB">
        <authorList>
            <consortium name="RefSeq"/>
        </authorList>
    </citation>
    <scope>IDENTIFICATION</scope>
    <source>
        <tissue evidence="5">Blood</tissue>
    </source>
</reference>
<organism evidence="4 5">
    <name type="scientific">Pantherophis guttatus</name>
    <name type="common">Corn snake</name>
    <name type="synonym">Elaphe guttata</name>
    <dbReference type="NCBI Taxonomy" id="94885"/>
    <lineage>
        <taxon>Eukaryota</taxon>
        <taxon>Metazoa</taxon>
        <taxon>Chordata</taxon>
        <taxon>Craniata</taxon>
        <taxon>Vertebrata</taxon>
        <taxon>Euteleostomi</taxon>
        <taxon>Lepidosauria</taxon>
        <taxon>Squamata</taxon>
        <taxon>Bifurcata</taxon>
        <taxon>Unidentata</taxon>
        <taxon>Episquamata</taxon>
        <taxon>Toxicofera</taxon>
        <taxon>Serpentes</taxon>
        <taxon>Colubroidea</taxon>
        <taxon>Colubridae</taxon>
        <taxon>Colubrinae</taxon>
        <taxon>Pantherophis</taxon>
    </lineage>
</organism>
<dbReference type="InterPro" id="IPR038752">
    <property type="entry name" value="IQCH"/>
</dbReference>
<evidence type="ECO:0000313" key="5">
    <source>
        <dbReference type="RefSeq" id="XP_034291357.1"/>
    </source>
</evidence>
<gene>
    <name evidence="5" type="primary">IQCH</name>
</gene>